<dbReference type="GeneID" id="26660521"/>
<evidence type="ECO:0000256" key="1">
    <source>
        <dbReference type="SAM" id="MobiDB-lite"/>
    </source>
</evidence>
<organism evidence="2 3">
    <name type="scientific">Halobacterium hubeiense</name>
    <dbReference type="NCBI Taxonomy" id="1407499"/>
    <lineage>
        <taxon>Archaea</taxon>
        <taxon>Methanobacteriati</taxon>
        <taxon>Methanobacteriota</taxon>
        <taxon>Stenosarchaea group</taxon>
        <taxon>Halobacteria</taxon>
        <taxon>Halobacteriales</taxon>
        <taxon>Halobacteriaceae</taxon>
        <taxon>Halobacterium</taxon>
    </lineage>
</organism>
<dbReference type="AlphaFoldDB" id="A0A0U5H8G9"/>
<evidence type="ECO:0000313" key="2">
    <source>
        <dbReference type="EMBL" id="CQH63833.1"/>
    </source>
</evidence>
<dbReference type="KEGG" id="hhb:Hhub_4199"/>
<proteinExistence type="predicted"/>
<accession>A0A0U5H8G9</accession>
<reference evidence="3" key="1">
    <citation type="journal article" date="2016" name="Environ. Microbiol.">
        <title>The complete genome of a viable archaeum isolated from 123-million-year-old rock salt.</title>
        <authorList>
            <person name="Jaakkola S.T."/>
            <person name="Pfeiffer F."/>
            <person name="Ravantti J.J."/>
            <person name="Guo Q."/>
            <person name="Liu Y."/>
            <person name="Chen X."/>
            <person name="Ma H."/>
            <person name="Yang C."/>
            <person name="Oksanen H.M."/>
            <person name="Bamford D.H."/>
        </authorList>
    </citation>
    <scope>NUCLEOTIDE SEQUENCE</scope>
    <source>
        <strain evidence="3">JI20-1</strain>
        <plasmid evidence="3">Plasmid pSTJ001</plasmid>
    </source>
</reference>
<evidence type="ECO:0000313" key="3">
    <source>
        <dbReference type="Proteomes" id="UP000066737"/>
    </source>
</evidence>
<dbReference type="EMBL" id="LN831303">
    <property type="protein sequence ID" value="CQH63833.1"/>
    <property type="molecule type" value="Genomic_DNA"/>
</dbReference>
<sequence>MGTKQVRVSERLYARVEDEKREGETFSDALERMIDGYGLLDFAEDVEGASDAWDTEALEADFETDDEANRKELDEELP</sequence>
<feature type="region of interest" description="Disordered" evidence="1">
    <location>
        <begin position="57"/>
        <end position="78"/>
    </location>
</feature>
<gene>
    <name evidence="2" type="ORF">HHUB_4199</name>
</gene>
<dbReference type="OrthoDB" id="251731at2157"/>
<geneLocation type="plasmid" evidence="3">
    <name>pSTJ001</name>
</geneLocation>
<dbReference type="RefSeq" id="WP_059058604.1">
    <property type="nucleotide sequence ID" value="NZ_CEML01000003.1"/>
</dbReference>
<feature type="compositionally biased region" description="Basic and acidic residues" evidence="1">
    <location>
        <begin position="67"/>
        <end position="78"/>
    </location>
</feature>
<feature type="compositionally biased region" description="Acidic residues" evidence="1">
    <location>
        <begin position="57"/>
        <end position="66"/>
    </location>
</feature>
<name>A0A0U5H8G9_9EURY</name>
<dbReference type="Proteomes" id="UP000066737">
    <property type="component" value="Plasmid pSTJ001"/>
</dbReference>
<keyword evidence="3" id="KW-1185">Reference proteome</keyword>
<protein>
    <submittedName>
        <fullName evidence="2">DUF217 family protein</fullName>
    </submittedName>
</protein>